<gene>
    <name evidence="2" type="ORF">V5799_030051</name>
</gene>
<name>A0AAQ4EP98_AMBAM</name>
<organism evidence="2 3">
    <name type="scientific">Amblyomma americanum</name>
    <name type="common">Lone star tick</name>
    <dbReference type="NCBI Taxonomy" id="6943"/>
    <lineage>
        <taxon>Eukaryota</taxon>
        <taxon>Metazoa</taxon>
        <taxon>Ecdysozoa</taxon>
        <taxon>Arthropoda</taxon>
        <taxon>Chelicerata</taxon>
        <taxon>Arachnida</taxon>
        <taxon>Acari</taxon>
        <taxon>Parasitiformes</taxon>
        <taxon>Ixodida</taxon>
        <taxon>Ixodoidea</taxon>
        <taxon>Ixodidae</taxon>
        <taxon>Amblyomminae</taxon>
        <taxon>Amblyomma</taxon>
    </lineage>
</organism>
<accession>A0AAQ4EP98</accession>
<sequence>MSNDMKTQKTVTPTTPADLLPRNGTGLRKRDLDIIDAMDLIKQTEYVSLSKTDLLDHE</sequence>
<evidence type="ECO:0000313" key="2">
    <source>
        <dbReference type="EMBL" id="KAK8776604.1"/>
    </source>
</evidence>
<feature type="non-terminal residue" evidence="2">
    <location>
        <position position="58"/>
    </location>
</feature>
<evidence type="ECO:0000313" key="3">
    <source>
        <dbReference type="Proteomes" id="UP001321473"/>
    </source>
</evidence>
<reference evidence="2 3" key="1">
    <citation type="journal article" date="2023" name="Arcadia Sci">
        <title>De novo assembly of a long-read Amblyomma americanum tick genome.</title>
        <authorList>
            <person name="Chou S."/>
            <person name="Poskanzer K.E."/>
            <person name="Rollins M."/>
            <person name="Thuy-Boun P.S."/>
        </authorList>
    </citation>
    <scope>NUCLEOTIDE SEQUENCE [LARGE SCALE GENOMIC DNA]</scope>
    <source>
        <strain evidence="2">F_SG_1</strain>
        <tissue evidence="2">Salivary glands</tissue>
    </source>
</reference>
<dbReference type="EMBL" id="JARKHS020012764">
    <property type="protein sequence ID" value="KAK8776604.1"/>
    <property type="molecule type" value="Genomic_DNA"/>
</dbReference>
<keyword evidence="3" id="KW-1185">Reference proteome</keyword>
<proteinExistence type="predicted"/>
<dbReference type="Proteomes" id="UP001321473">
    <property type="component" value="Unassembled WGS sequence"/>
</dbReference>
<dbReference type="AlphaFoldDB" id="A0AAQ4EP98"/>
<evidence type="ECO:0000256" key="1">
    <source>
        <dbReference type="SAM" id="MobiDB-lite"/>
    </source>
</evidence>
<protein>
    <submittedName>
        <fullName evidence="2">Uncharacterized protein</fullName>
    </submittedName>
</protein>
<comment type="caution">
    <text evidence="2">The sequence shown here is derived from an EMBL/GenBank/DDBJ whole genome shotgun (WGS) entry which is preliminary data.</text>
</comment>
<feature type="region of interest" description="Disordered" evidence="1">
    <location>
        <begin position="1"/>
        <end position="25"/>
    </location>
</feature>
<feature type="compositionally biased region" description="Polar residues" evidence="1">
    <location>
        <begin position="1"/>
        <end position="15"/>
    </location>
</feature>